<evidence type="ECO:0000256" key="15">
    <source>
        <dbReference type="ARBA" id="ARBA00049902"/>
    </source>
</evidence>
<evidence type="ECO:0000256" key="3">
    <source>
        <dbReference type="ARBA" id="ARBA00022670"/>
    </source>
</evidence>
<keyword evidence="12" id="KW-0511">Multifunctional enzyme</keyword>
<evidence type="ECO:0000256" key="11">
    <source>
        <dbReference type="ARBA" id="ARBA00023136"/>
    </source>
</evidence>
<evidence type="ECO:0000256" key="13">
    <source>
        <dbReference type="ARBA" id="ARBA00023316"/>
    </source>
</evidence>
<keyword evidence="7" id="KW-0378">Hydrolase</keyword>
<dbReference type="Proteomes" id="UP000184476">
    <property type="component" value="Unassembled WGS sequence"/>
</dbReference>
<dbReference type="GO" id="GO:0009252">
    <property type="term" value="P:peptidoglycan biosynthetic process"/>
    <property type="evidence" value="ECO:0007669"/>
    <property type="project" value="UniProtKB-KW"/>
</dbReference>
<dbReference type="SUPFAM" id="SSF53955">
    <property type="entry name" value="Lysozyme-like"/>
    <property type="match status" value="1"/>
</dbReference>
<evidence type="ECO:0000259" key="19">
    <source>
        <dbReference type="Pfam" id="PF00912"/>
    </source>
</evidence>
<comment type="catalytic activity">
    <reaction evidence="15">
        <text>[GlcNAc-(1-&gt;4)-Mur2Ac(oyl-L-Ala-gamma-D-Glu-L-Lys-D-Ala-D-Ala)](n)-di-trans,octa-cis-undecaprenyl diphosphate + beta-D-GlcNAc-(1-&gt;4)-Mur2Ac(oyl-L-Ala-gamma-D-Glu-L-Lys-D-Ala-D-Ala)-di-trans,octa-cis-undecaprenyl diphosphate = [GlcNAc-(1-&gt;4)-Mur2Ac(oyl-L-Ala-gamma-D-Glu-L-Lys-D-Ala-D-Ala)](n+1)-di-trans,octa-cis-undecaprenyl diphosphate + di-trans,octa-cis-undecaprenyl diphosphate + H(+)</text>
        <dbReference type="Rhea" id="RHEA:23708"/>
        <dbReference type="Rhea" id="RHEA-COMP:9602"/>
        <dbReference type="Rhea" id="RHEA-COMP:9603"/>
        <dbReference type="ChEBI" id="CHEBI:15378"/>
        <dbReference type="ChEBI" id="CHEBI:58405"/>
        <dbReference type="ChEBI" id="CHEBI:60033"/>
        <dbReference type="ChEBI" id="CHEBI:78435"/>
        <dbReference type="EC" id="2.4.99.28"/>
    </reaction>
</comment>
<evidence type="ECO:0000256" key="6">
    <source>
        <dbReference type="ARBA" id="ARBA00022692"/>
    </source>
</evidence>
<evidence type="ECO:0000256" key="2">
    <source>
        <dbReference type="ARBA" id="ARBA00022645"/>
    </source>
</evidence>
<evidence type="ECO:0000256" key="10">
    <source>
        <dbReference type="ARBA" id="ARBA00022989"/>
    </source>
</evidence>
<dbReference type="PANTHER" id="PTHR32282:SF32">
    <property type="entry name" value="PENICILLIN-BINDING PROTEIN 2A"/>
    <property type="match status" value="1"/>
</dbReference>
<evidence type="ECO:0000256" key="4">
    <source>
        <dbReference type="ARBA" id="ARBA00022676"/>
    </source>
</evidence>
<evidence type="ECO:0000313" key="20">
    <source>
        <dbReference type="EMBL" id="SHE70352.1"/>
    </source>
</evidence>
<dbReference type="SUPFAM" id="SSF56601">
    <property type="entry name" value="beta-lactamase/transpeptidase-like"/>
    <property type="match status" value="1"/>
</dbReference>
<keyword evidence="4" id="KW-0328">Glycosyltransferase</keyword>
<gene>
    <name evidence="20" type="ORF">SAMN05444392_102443</name>
</gene>
<dbReference type="Gene3D" id="1.10.3810.10">
    <property type="entry name" value="Biosynthetic peptidoglycan transglycosylase-like"/>
    <property type="match status" value="1"/>
</dbReference>
<dbReference type="OrthoDB" id="9766909at2"/>
<dbReference type="STRING" id="112248.SAMN05444392_102443"/>
<dbReference type="GO" id="GO:0009002">
    <property type="term" value="F:serine-type D-Ala-D-Ala carboxypeptidase activity"/>
    <property type="evidence" value="ECO:0007669"/>
    <property type="project" value="UniProtKB-EC"/>
</dbReference>
<evidence type="ECO:0000313" key="21">
    <source>
        <dbReference type="Proteomes" id="UP000184476"/>
    </source>
</evidence>
<sequence length="793" mass="89282">MRSKTNPFLSLTAQVFKGIGYVLYFFLAVSLIVSMGSIGVAAGMVSAMTKDQRIYQKTNFKKDLDSLFQTSYAYFQNTDKNGNPVRIGSFRYEDNERKLIRSKNEVSPFLINAFFAIEDKDFYKHNGIVPRSLIRASYQQLADSKVTTGGSTLTQQLVKNIILKDSRKDLDRKTKEIILALRLERMYNKDQILVYYMNSVFFGEGAHGRKMYGVQAAAQGLFNKNAKDLELAQAAYIAGMVQRPNDLNPFSENPKNLERGYKRMKLVLTKMLEQKRITKAEYNQAIHFDIKASLAKADQFDYAYQKFPYIMFALENASAEALMKADHLDIQKLSEQGKYRKTLAEYKKKAATGGYHFYTTIDENLYSSINNAATRNLDFHTRNYKGKKSTEQLGATVINNKTGAVLAFVPGTSEFSKNQKDHALDVQRQPGSAIKPLLVYGPALEEGVISPSSQIIDEPLRKSDGSGYYKNSSGNYRGPVDVTTALKHSYNIPAIKTFNALGHEKGFNYLRKLGLNPDKKDGEAAAIGGMTHGFTVEKMSAAFATFANQGYYNEPYIISKITDSNGKVVWEHETNPQKVFSEQTAYEMTNMLKQVVSSGTAAYINSRLPSGYSVAGKTGTTSDEKDLWFVGYTPEITLGVWGGYDYNFRMKSNQYFTKQAWANIFRAAVKNKPDLIPRKTAFKDPGGSLEKVCGFECGKVKAVIAKKQQEEMEKKKQEEAKKLAEQQKNKSLNQQPSNNTSVPEFHFPKIEFPTTDQQPNPNEEQSNGQNEQNEQPNDQNGEMNQEDQYQSDG</sequence>
<dbReference type="InterPro" id="IPR023346">
    <property type="entry name" value="Lysozyme-like_dom_sf"/>
</dbReference>
<feature type="transmembrane region" description="Helical" evidence="17">
    <location>
        <begin position="21"/>
        <end position="45"/>
    </location>
</feature>
<keyword evidence="9" id="KW-0573">Peptidoglycan synthesis</keyword>
<dbReference type="EMBL" id="FQVL01000002">
    <property type="protein sequence ID" value="SHE70352.1"/>
    <property type="molecule type" value="Genomic_DNA"/>
</dbReference>
<keyword evidence="5" id="KW-0808">Transferase</keyword>
<dbReference type="RefSeq" id="WP_073154013.1">
    <property type="nucleotide sequence ID" value="NZ_FQVL01000002.1"/>
</dbReference>
<dbReference type="PANTHER" id="PTHR32282">
    <property type="entry name" value="BINDING PROTEIN TRANSPEPTIDASE, PUTATIVE-RELATED"/>
    <property type="match status" value="1"/>
</dbReference>
<feature type="domain" description="Glycosyl transferase family 51" evidence="19">
    <location>
        <begin position="93"/>
        <end position="271"/>
    </location>
</feature>
<dbReference type="GO" id="GO:0008658">
    <property type="term" value="F:penicillin binding"/>
    <property type="evidence" value="ECO:0007669"/>
    <property type="project" value="InterPro"/>
</dbReference>
<keyword evidence="3" id="KW-0645">Protease</keyword>
<proteinExistence type="predicted"/>
<dbReference type="GO" id="GO:0071555">
    <property type="term" value="P:cell wall organization"/>
    <property type="evidence" value="ECO:0007669"/>
    <property type="project" value="UniProtKB-KW"/>
</dbReference>
<evidence type="ECO:0000256" key="17">
    <source>
        <dbReference type="SAM" id="Phobius"/>
    </source>
</evidence>
<comment type="catalytic activity">
    <reaction evidence="14">
        <text>Preferential cleavage: (Ac)2-L-Lys-D-Ala-|-D-Ala. Also transpeptidation of peptidyl-alanyl moieties that are N-acyl substituents of D-alanine.</text>
        <dbReference type="EC" id="3.4.16.4"/>
    </reaction>
</comment>
<evidence type="ECO:0000259" key="18">
    <source>
        <dbReference type="Pfam" id="PF00905"/>
    </source>
</evidence>
<keyword evidence="8" id="KW-0133">Cell shape</keyword>
<protein>
    <submittedName>
        <fullName evidence="20">Membrane carboxypeptidase (Penicillin-binding protein)</fullName>
    </submittedName>
</protein>
<dbReference type="GO" id="GO:0008955">
    <property type="term" value="F:peptidoglycan glycosyltransferase activity"/>
    <property type="evidence" value="ECO:0007669"/>
    <property type="project" value="UniProtKB-EC"/>
</dbReference>
<keyword evidence="6 17" id="KW-0812">Transmembrane</keyword>
<evidence type="ECO:0000256" key="7">
    <source>
        <dbReference type="ARBA" id="ARBA00022801"/>
    </source>
</evidence>
<accession>A0A1M4VNG0</accession>
<keyword evidence="2 20" id="KW-0121">Carboxypeptidase</keyword>
<name>A0A1M4VNG0_9BACL</name>
<dbReference type="InterPro" id="IPR001460">
    <property type="entry name" value="PCN-bd_Tpept"/>
</dbReference>
<keyword evidence="11 17" id="KW-0472">Membrane</keyword>
<evidence type="ECO:0000256" key="5">
    <source>
        <dbReference type="ARBA" id="ARBA00022679"/>
    </source>
</evidence>
<evidence type="ECO:0000256" key="12">
    <source>
        <dbReference type="ARBA" id="ARBA00023268"/>
    </source>
</evidence>
<feature type="domain" description="Penicillin-binding protein transpeptidase" evidence="18">
    <location>
        <begin position="394"/>
        <end position="635"/>
    </location>
</feature>
<keyword evidence="1" id="KW-1003">Cell membrane</keyword>
<feature type="compositionally biased region" description="Polar residues" evidence="16">
    <location>
        <begin position="731"/>
        <end position="742"/>
    </location>
</feature>
<dbReference type="GO" id="GO:0008360">
    <property type="term" value="P:regulation of cell shape"/>
    <property type="evidence" value="ECO:0007669"/>
    <property type="project" value="UniProtKB-KW"/>
</dbReference>
<evidence type="ECO:0000256" key="1">
    <source>
        <dbReference type="ARBA" id="ARBA00022475"/>
    </source>
</evidence>
<dbReference type="Gene3D" id="3.40.710.10">
    <property type="entry name" value="DD-peptidase/beta-lactamase superfamily"/>
    <property type="match status" value="1"/>
</dbReference>
<dbReference type="Pfam" id="PF00912">
    <property type="entry name" value="Transgly"/>
    <property type="match status" value="1"/>
</dbReference>
<keyword evidence="21" id="KW-1185">Reference proteome</keyword>
<evidence type="ECO:0000256" key="8">
    <source>
        <dbReference type="ARBA" id="ARBA00022960"/>
    </source>
</evidence>
<dbReference type="InterPro" id="IPR036950">
    <property type="entry name" value="PBP_transglycosylase"/>
</dbReference>
<keyword evidence="10 17" id="KW-1133">Transmembrane helix</keyword>
<feature type="compositionally biased region" description="Basic and acidic residues" evidence="16">
    <location>
        <begin position="714"/>
        <end position="728"/>
    </location>
</feature>
<dbReference type="InterPro" id="IPR050396">
    <property type="entry name" value="Glycosyltr_51/Transpeptidase"/>
</dbReference>
<dbReference type="GO" id="GO:0006508">
    <property type="term" value="P:proteolysis"/>
    <property type="evidence" value="ECO:0007669"/>
    <property type="project" value="UniProtKB-KW"/>
</dbReference>
<organism evidence="20 21">
    <name type="scientific">Seinonella peptonophila</name>
    <dbReference type="NCBI Taxonomy" id="112248"/>
    <lineage>
        <taxon>Bacteria</taxon>
        <taxon>Bacillati</taxon>
        <taxon>Bacillota</taxon>
        <taxon>Bacilli</taxon>
        <taxon>Bacillales</taxon>
        <taxon>Thermoactinomycetaceae</taxon>
        <taxon>Seinonella</taxon>
    </lineage>
</organism>
<dbReference type="GO" id="GO:0030288">
    <property type="term" value="C:outer membrane-bounded periplasmic space"/>
    <property type="evidence" value="ECO:0007669"/>
    <property type="project" value="TreeGrafter"/>
</dbReference>
<feature type="compositionally biased region" description="Low complexity" evidence="16">
    <location>
        <begin position="756"/>
        <end position="782"/>
    </location>
</feature>
<dbReference type="InterPro" id="IPR001264">
    <property type="entry name" value="Glyco_trans_51"/>
</dbReference>
<reference evidence="20 21" key="1">
    <citation type="submission" date="2016-11" db="EMBL/GenBank/DDBJ databases">
        <authorList>
            <person name="Jaros S."/>
            <person name="Januszkiewicz K."/>
            <person name="Wedrychowicz H."/>
        </authorList>
    </citation>
    <scope>NUCLEOTIDE SEQUENCE [LARGE SCALE GENOMIC DNA]</scope>
    <source>
        <strain evidence="20 21">DSM 44666</strain>
    </source>
</reference>
<dbReference type="Pfam" id="PF00905">
    <property type="entry name" value="Transpeptidase"/>
    <property type="match status" value="1"/>
</dbReference>
<dbReference type="AlphaFoldDB" id="A0A1M4VNG0"/>
<evidence type="ECO:0000256" key="16">
    <source>
        <dbReference type="SAM" id="MobiDB-lite"/>
    </source>
</evidence>
<evidence type="ECO:0000256" key="14">
    <source>
        <dbReference type="ARBA" id="ARBA00034000"/>
    </source>
</evidence>
<keyword evidence="13" id="KW-0961">Cell wall biogenesis/degradation</keyword>
<evidence type="ECO:0000256" key="9">
    <source>
        <dbReference type="ARBA" id="ARBA00022984"/>
    </source>
</evidence>
<dbReference type="InterPro" id="IPR012338">
    <property type="entry name" value="Beta-lactam/transpept-like"/>
</dbReference>
<feature type="region of interest" description="Disordered" evidence="16">
    <location>
        <begin position="714"/>
        <end position="793"/>
    </location>
</feature>